<dbReference type="AlphaFoldDB" id="A0A1G7SMC6"/>
<dbReference type="InterPro" id="IPR051599">
    <property type="entry name" value="Cell_Envelope_Assoc"/>
</dbReference>
<dbReference type="Pfam" id="PF02698">
    <property type="entry name" value="DUF218"/>
    <property type="match status" value="1"/>
</dbReference>
<dbReference type="GO" id="GO:0005886">
    <property type="term" value="C:plasma membrane"/>
    <property type="evidence" value="ECO:0007669"/>
    <property type="project" value="TreeGrafter"/>
</dbReference>
<dbReference type="Proteomes" id="UP000199708">
    <property type="component" value="Unassembled WGS sequence"/>
</dbReference>
<dbReference type="EMBL" id="FNCK01000004">
    <property type="protein sequence ID" value="SDG24091.1"/>
    <property type="molecule type" value="Genomic_DNA"/>
</dbReference>
<feature type="transmembrane region" description="Helical" evidence="1">
    <location>
        <begin position="92"/>
        <end position="116"/>
    </location>
</feature>
<feature type="transmembrane region" description="Helical" evidence="1">
    <location>
        <begin position="24"/>
        <end position="43"/>
    </location>
</feature>
<gene>
    <name evidence="3" type="ORF">SAMN05421791_10476</name>
</gene>
<organism evidence="3 4">
    <name type="scientific">Facklamia miroungae</name>
    <dbReference type="NCBI Taxonomy" id="120956"/>
    <lineage>
        <taxon>Bacteria</taxon>
        <taxon>Bacillati</taxon>
        <taxon>Bacillota</taxon>
        <taxon>Bacilli</taxon>
        <taxon>Lactobacillales</taxon>
        <taxon>Aerococcaceae</taxon>
        <taxon>Facklamia</taxon>
    </lineage>
</organism>
<evidence type="ECO:0000313" key="4">
    <source>
        <dbReference type="Proteomes" id="UP000199708"/>
    </source>
</evidence>
<evidence type="ECO:0000256" key="1">
    <source>
        <dbReference type="SAM" id="Phobius"/>
    </source>
</evidence>
<reference evidence="3 4" key="1">
    <citation type="submission" date="2016-10" db="EMBL/GenBank/DDBJ databases">
        <authorList>
            <person name="de Groot N.N."/>
        </authorList>
    </citation>
    <scope>NUCLEOTIDE SEQUENCE [LARGE SCALE GENOMIC DNA]</scope>
    <source>
        <strain evidence="3 4">ATCC BAA-466</strain>
    </source>
</reference>
<dbReference type="STRING" id="120956.SAMN05421791_10476"/>
<dbReference type="OrthoDB" id="9782395at2"/>
<dbReference type="GO" id="GO:0043164">
    <property type="term" value="P:Gram-negative-bacterium-type cell wall biogenesis"/>
    <property type="evidence" value="ECO:0007669"/>
    <property type="project" value="TreeGrafter"/>
</dbReference>
<accession>A0A1G7SMC6</accession>
<proteinExistence type="predicted"/>
<name>A0A1G7SMC6_9LACT</name>
<dbReference type="PANTHER" id="PTHR30336">
    <property type="entry name" value="INNER MEMBRANE PROTEIN, PROBABLE PERMEASE"/>
    <property type="match status" value="1"/>
</dbReference>
<dbReference type="Gene3D" id="3.40.50.620">
    <property type="entry name" value="HUPs"/>
    <property type="match status" value="1"/>
</dbReference>
<dbReference type="PANTHER" id="PTHR30336:SF4">
    <property type="entry name" value="ENVELOPE BIOGENESIS FACTOR ELYC"/>
    <property type="match status" value="1"/>
</dbReference>
<feature type="domain" description="DUF218" evidence="2">
    <location>
        <begin position="161"/>
        <end position="309"/>
    </location>
</feature>
<dbReference type="GO" id="GO:0000270">
    <property type="term" value="P:peptidoglycan metabolic process"/>
    <property type="evidence" value="ECO:0007669"/>
    <property type="project" value="TreeGrafter"/>
</dbReference>
<keyword evidence="1" id="KW-0812">Transmembrane</keyword>
<sequence length="339" mass="39703">MLYFLSLFLISSSILVAIMKWRKVSLIALIYFSLLTAILVIINESHWYPFSLIRYLLYILSSGIALLIPFFLLLLAYLMLSRIEDDRSLSGMRIFFNLTISITFIGIVIFTAWVVIQKNYYMTRFLAIYTLVAMYLIINLFLFIILNLFLLLFRFNVRSKDILLVLGAQLTTDGEISETLIYRLNKALKLFKQAKRNGQKLHVIVSGGNSRENVVSEAEKMAKYLIANGIDHHCITIEDQARSTRENLMNIQSLLKNRFPDHKKTLIITSYFHLLRTYFYAWRFGYNLRIIGVRTQFGHGFFAILREYLAFFVLTKELNYFFMIALLIHGIRQVLLIFQ</sequence>
<protein>
    <submittedName>
        <fullName evidence="3">Uncharacterized SAM-binding protein YcdF, DUF218 family</fullName>
    </submittedName>
</protein>
<feature type="transmembrane region" description="Helical" evidence="1">
    <location>
        <begin position="55"/>
        <end position="80"/>
    </location>
</feature>
<dbReference type="CDD" id="cd06259">
    <property type="entry name" value="YdcF-like"/>
    <property type="match status" value="1"/>
</dbReference>
<evidence type="ECO:0000259" key="2">
    <source>
        <dbReference type="Pfam" id="PF02698"/>
    </source>
</evidence>
<evidence type="ECO:0000313" key="3">
    <source>
        <dbReference type="EMBL" id="SDG24091.1"/>
    </source>
</evidence>
<keyword evidence="1" id="KW-0472">Membrane</keyword>
<feature type="transmembrane region" description="Helical" evidence="1">
    <location>
        <begin position="320"/>
        <end position="338"/>
    </location>
</feature>
<dbReference type="InterPro" id="IPR014729">
    <property type="entry name" value="Rossmann-like_a/b/a_fold"/>
</dbReference>
<dbReference type="RefSeq" id="WP_090289765.1">
    <property type="nucleotide sequence ID" value="NZ_FNCK01000004.1"/>
</dbReference>
<dbReference type="InterPro" id="IPR003848">
    <property type="entry name" value="DUF218"/>
</dbReference>
<keyword evidence="4" id="KW-1185">Reference proteome</keyword>
<feature type="transmembrane region" description="Helical" evidence="1">
    <location>
        <begin position="128"/>
        <end position="153"/>
    </location>
</feature>
<keyword evidence="1" id="KW-1133">Transmembrane helix</keyword>